<evidence type="ECO:0000313" key="10">
    <source>
        <dbReference type="Proteomes" id="UP000009080"/>
    </source>
</evidence>
<dbReference type="eggNOG" id="COG2197">
    <property type="taxonomic scope" value="Bacteria"/>
</dbReference>
<evidence type="ECO:0000259" key="8">
    <source>
        <dbReference type="PROSITE" id="PS50110"/>
    </source>
</evidence>
<keyword evidence="1 6" id="KW-0597">Phosphoprotein</keyword>
<accession>C5BI79</accession>
<dbReference type="GO" id="GO:0000976">
    <property type="term" value="F:transcription cis-regulatory region binding"/>
    <property type="evidence" value="ECO:0007669"/>
    <property type="project" value="TreeGrafter"/>
</dbReference>
<dbReference type="PROSITE" id="PS50110">
    <property type="entry name" value="RESPONSE_REGULATORY"/>
    <property type="match status" value="1"/>
</dbReference>
<evidence type="ECO:0000313" key="9">
    <source>
        <dbReference type="EMBL" id="ACR14794.1"/>
    </source>
</evidence>
<reference evidence="9 10" key="1">
    <citation type="journal article" date="2009" name="PLoS ONE">
        <title>The complete genome of Teredinibacter turnerae T7901: an intracellular endosymbiont of marine wood-boring bivalves (shipworms).</title>
        <authorList>
            <person name="Yang J.C."/>
            <person name="Madupu R."/>
            <person name="Durkin A.S."/>
            <person name="Ekborg N.A."/>
            <person name="Pedamallu C.S."/>
            <person name="Hostetler J.B."/>
            <person name="Radune D."/>
            <person name="Toms B.S."/>
            <person name="Henrissat B."/>
            <person name="Coutinho P.M."/>
            <person name="Schwarz S."/>
            <person name="Field L."/>
            <person name="Trindade-Silva A.E."/>
            <person name="Soares C.A.G."/>
            <person name="Elshahawi S."/>
            <person name="Hanora A."/>
            <person name="Schmidt E.W."/>
            <person name="Haygood M.G."/>
            <person name="Posfai J."/>
            <person name="Benner J."/>
            <person name="Madinger C."/>
            <person name="Nove J."/>
            <person name="Anton B."/>
            <person name="Chaudhary K."/>
            <person name="Foster J."/>
            <person name="Holman A."/>
            <person name="Kumar S."/>
            <person name="Lessard P.A."/>
            <person name="Luyten Y.A."/>
            <person name="Slatko B."/>
            <person name="Wood N."/>
            <person name="Wu B."/>
            <person name="Teplitski M."/>
            <person name="Mougous J.D."/>
            <person name="Ward N."/>
            <person name="Eisen J.A."/>
            <person name="Badger J.H."/>
            <person name="Distel D.L."/>
        </authorList>
    </citation>
    <scope>NUCLEOTIDE SEQUENCE [LARGE SCALE GENOMIC DNA]</scope>
    <source>
        <strain evidence="10">ATCC 39867 / T7901</strain>
    </source>
</reference>
<sequence length="303" mass="33520">MVSERADGERRDLILVVDDSPETVGMLNDTLEAAGMTTLVALEGNQALNIARRMLPDIILLDAVMPAMDGFEVCRQLKADPELRAIPVIFMTGLKDTENVVRGFEVGGVDYVTKPIVNGELIARMRVHLANARLTLSAQTALDTAGQCMFAANNAGELIWTTPQVNQLLEAANQGDWLQKQLQVEIRTWLAHGPNIGMGVNLTTPNRSLRLVYLGNSAPNEILIRLIDNDKPDEASRLREHLPLTTRESEVLLWLARGKTNREIGQILGTSPRTINKHLEQIYKKLEVENRTTAAAKALQYLA</sequence>
<proteinExistence type="predicted"/>
<dbReference type="InterPro" id="IPR011006">
    <property type="entry name" value="CheY-like_superfamily"/>
</dbReference>
<dbReference type="RefSeq" id="WP_015820908.1">
    <property type="nucleotide sequence ID" value="NC_012997.1"/>
</dbReference>
<dbReference type="eggNOG" id="COG3706">
    <property type="taxonomic scope" value="Bacteria"/>
</dbReference>
<dbReference type="HOGENOM" id="CLU_000445_90_4_6"/>
<dbReference type="SMART" id="SM00448">
    <property type="entry name" value="REC"/>
    <property type="match status" value="1"/>
</dbReference>
<evidence type="ECO:0000259" key="7">
    <source>
        <dbReference type="PROSITE" id="PS50043"/>
    </source>
</evidence>
<dbReference type="PRINTS" id="PR00038">
    <property type="entry name" value="HTHLUXR"/>
</dbReference>
<dbReference type="GO" id="GO:0000156">
    <property type="term" value="F:phosphorelay response regulator activity"/>
    <property type="evidence" value="ECO:0007669"/>
    <property type="project" value="TreeGrafter"/>
</dbReference>
<dbReference type="GO" id="GO:0006355">
    <property type="term" value="P:regulation of DNA-templated transcription"/>
    <property type="evidence" value="ECO:0007669"/>
    <property type="project" value="InterPro"/>
</dbReference>
<evidence type="ECO:0000256" key="2">
    <source>
        <dbReference type="ARBA" id="ARBA00023012"/>
    </source>
</evidence>
<dbReference type="SUPFAM" id="SSF46894">
    <property type="entry name" value="C-terminal effector domain of the bipartite response regulators"/>
    <property type="match status" value="1"/>
</dbReference>
<dbReference type="PANTHER" id="PTHR48111:SF1">
    <property type="entry name" value="TWO-COMPONENT RESPONSE REGULATOR ORR33"/>
    <property type="match status" value="1"/>
</dbReference>
<keyword evidence="10" id="KW-1185">Reference proteome</keyword>
<dbReference type="PANTHER" id="PTHR48111">
    <property type="entry name" value="REGULATOR OF RPOS"/>
    <property type="match status" value="1"/>
</dbReference>
<dbReference type="Pfam" id="PF00196">
    <property type="entry name" value="GerE"/>
    <property type="match status" value="1"/>
</dbReference>
<feature type="modified residue" description="4-aspartylphosphate" evidence="6">
    <location>
        <position position="62"/>
    </location>
</feature>
<dbReference type="CDD" id="cd06170">
    <property type="entry name" value="LuxR_C_like"/>
    <property type="match status" value="1"/>
</dbReference>
<dbReference type="KEGG" id="ttu:TERTU_4254"/>
<dbReference type="STRING" id="377629.TERTU_4254"/>
<evidence type="ECO:0000256" key="3">
    <source>
        <dbReference type="ARBA" id="ARBA00023015"/>
    </source>
</evidence>
<gene>
    <name evidence="9" type="ordered locus">TERTU_4254</name>
</gene>
<evidence type="ECO:0000256" key="5">
    <source>
        <dbReference type="ARBA" id="ARBA00023163"/>
    </source>
</evidence>
<dbReference type="Proteomes" id="UP000009080">
    <property type="component" value="Chromosome"/>
</dbReference>
<keyword evidence="3" id="KW-0805">Transcription regulation</keyword>
<feature type="domain" description="Response regulatory" evidence="8">
    <location>
        <begin position="13"/>
        <end position="129"/>
    </location>
</feature>
<dbReference type="Gene3D" id="1.10.10.10">
    <property type="entry name" value="Winged helix-like DNA-binding domain superfamily/Winged helix DNA-binding domain"/>
    <property type="match status" value="1"/>
</dbReference>
<dbReference type="SUPFAM" id="SSF52172">
    <property type="entry name" value="CheY-like"/>
    <property type="match status" value="1"/>
</dbReference>
<dbReference type="EMBL" id="CP001614">
    <property type="protein sequence ID" value="ACR14794.1"/>
    <property type="molecule type" value="Genomic_DNA"/>
</dbReference>
<evidence type="ECO:0000256" key="6">
    <source>
        <dbReference type="PROSITE-ProRule" id="PRU00169"/>
    </source>
</evidence>
<evidence type="ECO:0000256" key="4">
    <source>
        <dbReference type="ARBA" id="ARBA00023125"/>
    </source>
</evidence>
<dbReference type="InterPro" id="IPR016032">
    <property type="entry name" value="Sig_transdc_resp-reg_C-effctor"/>
</dbReference>
<dbReference type="InterPro" id="IPR036388">
    <property type="entry name" value="WH-like_DNA-bd_sf"/>
</dbReference>
<dbReference type="InterPro" id="IPR000792">
    <property type="entry name" value="Tscrpt_reg_LuxR_C"/>
</dbReference>
<keyword evidence="2" id="KW-0902">Two-component regulatory system</keyword>
<dbReference type="GO" id="GO:0032993">
    <property type="term" value="C:protein-DNA complex"/>
    <property type="evidence" value="ECO:0007669"/>
    <property type="project" value="TreeGrafter"/>
</dbReference>
<dbReference type="AlphaFoldDB" id="C5BI79"/>
<dbReference type="InterPro" id="IPR001789">
    <property type="entry name" value="Sig_transdc_resp-reg_receiver"/>
</dbReference>
<dbReference type="PROSITE" id="PS50043">
    <property type="entry name" value="HTH_LUXR_2"/>
    <property type="match status" value="1"/>
</dbReference>
<feature type="domain" description="HTH luxR-type" evidence="7">
    <location>
        <begin position="237"/>
        <end position="302"/>
    </location>
</feature>
<organism evidence="9 10">
    <name type="scientific">Teredinibacter turnerae (strain ATCC 39867 / T7901)</name>
    <dbReference type="NCBI Taxonomy" id="377629"/>
    <lineage>
        <taxon>Bacteria</taxon>
        <taxon>Pseudomonadati</taxon>
        <taxon>Pseudomonadota</taxon>
        <taxon>Gammaproteobacteria</taxon>
        <taxon>Cellvibrionales</taxon>
        <taxon>Cellvibrionaceae</taxon>
        <taxon>Teredinibacter</taxon>
    </lineage>
</organism>
<evidence type="ECO:0000256" key="1">
    <source>
        <dbReference type="ARBA" id="ARBA00022553"/>
    </source>
</evidence>
<dbReference type="InterPro" id="IPR039420">
    <property type="entry name" value="WalR-like"/>
</dbReference>
<keyword evidence="4" id="KW-0238">DNA-binding</keyword>
<protein>
    <submittedName>
        <fullName evidence="9">Response regulator receiver domain protein</fullName>
    </submittedName>
</protein>
<dbReference type="SMART" id="SM00421">
    <property type="entry name" value="HTH_LUXR"/>
    <property type="match status" value="1"/>
</dbReference>
<dbReference type="GO" id="GO:0005829">
    <property type="term" value="C:cytosol"/>
    <property type="evidence" value="ECO:0007669"/>
    <property type="project" value="TreeGrafter"/>
</dbReference>
<dbReference type="GeneID" id="58407517"/>
<keyword evidence="5" id="KW-0804">Transcription</keyword>
<dbReference type="CDD" id="cd19920">
    <property type="entry name" value="REC_PA4781-like"/>
    <property type="match status" value="1"/>
</dbReference>
<dbReference type="Gene3D" id="3.40.50.2300">
    <property type="match status" value="1"/>
</dbReference>
<dbReference type="OrthoDB" id="8874570at2"/>
<dbReference type="Pfam" id="PF00072">
    <property type="entry name" value="Response_reg"/>
    <property type="match status" value="1"/>
</dbReference>
<name>C5BI79_TERTT</name>